<dbReference type="RefSeq" id="WP_145348046.1">
    <property type="nucleotide sequence ID" value="NZ_CP036261.1"/>
</dbReference>
<accession>A0A517M5M3</accession>
<evidence type="ECO:0000313" key="2">
    <source>
        <dbReference type="EMBL" id="QDS90173.1"/>
    </source>
</evidence>
<feature type="transmembrane region" description="Helical" evidence="1">
    <location>
        <begin position="381"/>
        <end position="398"/>
    </location>
</feature>
<dbReference type="KEGG" id="ruv:EC9_43800"/>
<keyword evidence="1" id="KW-0472">Membrane</keyword>
<reference evidence="2 3" key="1">
    <citation type="submission" date="2019-02" db="EMBL/GenBank/DDBJ databases">
        <title>Deep-cultivation of Planctomycetes and their phenomic and genomic characterization uncovers novel biology.</title>
        <authorList>
            <person name="Wiegand S."/>
            <person name="Jogler M."/>
            <person name="Boedeker C."/>
            <person name="Pinto D."/>
            <person name="Vollmers J."/>
            <person name="Rivas-Marin E."/>
            <person name="Kohn T."/>
            <person name="Peeters S.H."/>
            <person name="Heuer A."/>
            <person name="Rast P."/>
            <person name="Oberbeckmann S."/>
            <person name="Bunk B."/>
            <person name="Jeske O."/>
            <person name="Meyerdierks A."/>
            <person name="Storesund J.E."/>
            <person name="Kallscheuer N."/>
            <person name="Luecker S."/>
            <person name="Lage O.M."/>
            <person name="Pohl T."/>
            <person name="Merkel B.J."/>
            <person name="Hornburger P."/>
            <person name="Mueller R.-W."/>
            <person name="Bruemmer F."/>
            <person name="Labrenz M."/>
            <person name="Spormann A.M."/>
            <person name="Op den Camp H."/>
            <person name="Overmann J."/>
            <person name="Amann R."/>
            <person name="Jetten M.S.M."/>
            <person name="Mascher T."/>
            <person name="Medema M.H."/>
            <person name="Devos D.P."/>
            <person name="Kaster A.-K."/>
            <person name="Ovreas L."/>
            <person name="Rohde M."/>
            <person name="Galperin M.Y."/>
            <person name="Jogler C."/>
        </authorList>
    </citation>
    <scope>NUCLEOTIDE SEQUENCE [LARGE SCALE GENOMIC DNA]</scope>
    <source>
        <strain evidence="2 3">EC9</strain>
    </source>
</reference>
<evidence type="ECO:0000256" key="1">
    <source>
        <dbReference type="SAM" id="Phobius"/>
    </source>
</evidence>
<protein>
    <recommendedName>
        <fullName evidence="4">DUF2029 domain-containing protein</fullName>
    </recommendedName>
</protein>
<dbReference type="OrthoDB" id="256769at2"/>
<sequence length="475" mass="52031">MSQILFHYQRPDPVTWVYLSSLLIIGLFFVFYRVWSLRNVDILLLLLLSPGLLMVHEGRQLRMAGETIVEAAHPSQPTMPPEIADRIEAATPDELLGMADATTRAAPPKVLVAGVDVADVERWGFMWLLGVAGLICIRMILDPILVRRPLLDPNLSTGGLSFIGIAMFIFLMANVITSTAEIQAAQGPKPGPGYPLVNRLPAIPTTPDAEVAGVVQPVRYAGLARALAIASQLAIVLGLVFIGQFHFKNIRAGVGAAALYLLLPYTAQTTGRVDHVLPAALLIWAVFCYRRPILSGIFIGLAAGLVYYPLFLLPLWVSFYWQRGLRRFIYGVGLTVAVLAALLFLGERDLIFDRVQQMFGLWLPVTEGLAGIWGLGWNPIWRLPILVAFGVLSGFFAFWPGQKNLGTLMSCSAAVMAAAQFWHGYGGGLYVAWYLPLMLLTVFRPNLEDRIALKVIGNGRKRIGNNELAADSEAA</sequence>
<keyword evidence="1" id="KW-1133">Transmembrane helix</keyword>
<feature type="transmembrane region" description="Helical" evidence="1">
    <location>
        <begin position="125"/>
        <end position="146"/>
    </location>
</feature>
<feature type="transmembrane region" description="Helical" evidence="1">
    <location>
        <begin position="223"/>
        <end position="242"/>
    </location>
</feature>
<evidence type="ECO:0000313" key="3">
    <source>
        <dbReference type="Proteomes" id="UP000319557"/>
    </source>
</evidence>
<keyword evidence="1" id="KW-0812">Transmembrane</keyword>
<feature type="transmembrane region" description="Helical" evidence="1">
    <location>
        <begin position="328"/>
        <end position="346"/>
    </location>
</feature>
<feature type="transmembrane region" description="Helical" evidence="1">
    <location>
        <begin position="296"/>
        <end position="316"/>
    </location>
</feature>
<proteinExistence type="predicted"/>
<feature type="transmembrane region" description="Helical" evidence="1">
    <location>
        <begin position="358"/>
        <end position="375"/>
    </location>
</feature>
<feature type="transmembrane region" description="Helical" evidence="1">
    <location>
        <begin position="429"/>
        <end position="447"/>
    </location>
</feature>
<dbReference type="EMBL" id="CP036261">
    <property type="protein sequence ID" value="QDS90173.1"/>
    <property type="molecule type" value="Genomic_DNA"/>
</dbReference>
<evidence type="ECO:0008006" key="4">
    <source>
        <dbReference type="Google" id="ProtNLM"/>
    </source>
</evidence>
<gene>
    <name evidence="2" type="ORF">EC9_43800</name>
</gene>
<keyword evidence="3" id="KW-1185">Reference proteome</keyword>
<name>A0A517M5M3_9BACT</name>
<feature type="transmembrane region" description="Helical" evidence="1">
    <location>
        <begin position="158"/>
        <end position="176"/>
    </location>
</feature>
<dbReference type="AlphaFoldDB" id="A0A517M5M3"/>
<feature type="transmembrane region" description="Helical" evidence="1">
    <location>
        <begin position="15"/>
        <end position="32"/>
    </location>
</feature>
<organism evidence="2 3">
    <name type="scientific">Rosistilla ulvae</name>
    <dbReference type="NCBI Taxonomy" id="1930277"/>
    <lineage>
        <taxon>Bacteria</taxon>
        <taxon>Pseudomonadati</taxon>
        <taxon>Planctomycetota</taxon>
        <taxon>Planctomycetia</taxon>
        <taxon>Pirellulales</taxon>
        <taxon>Pirellulaceae</taxon>
        <taxon>Rosistilla</taxon>
    </lineage>
</organism>
<dbReference type="Proteomes" id="UP000319557">
    <property type="component" value="Chromosome"/>
</dbReference>